<reference evidence="10" key="1">
    <citation type="submission" date="2023-07" db="EMBL/GenBank/DDBJ databases">
        <title>30 novel species of actinomycetes from the DSMZ collection.</title>
        <authorList>
            <person name="Nouioui I."/>
        </authorList>
    </citation>
    <scope>NUCLEOTIDE SEQUENCE [LARGE SCALE GENOMIC DNA]</scope>
    <source>
        <strain evidence="10">DSM 44917</strain>
    </source>
</reference>
<dbReference type="PANTHER" id="PTHR43163">
    <property type="entry name" value="DIPEPTIDE TRANSPORT SYSTEM PERMEASE PROTEIN DPPB-RELATED"/>
    <property type="match status" value="1"/>
</dbReference>
<dbReference type="Gene3D" id="1.10.3720.10">
    <property type="entry name" value="MetI-like"/>
    <property type="match status" value="1"/>
</dbReference>
<keyword evidence="4 7" id="KW-0812">Transmembrane</keyword>
<dbReference type="Proteomes" id="UP001183388">
    <property type="component" value="Unassembled WGS sequence"/>
</dbReference>
<feature type="non-terminal residue" evidence="9">
    <location>
        <position position="1"/>
    </location>
</feature>
<comment type="subcellular location">
    <subcellularLocation>
        <location evidence="1 7">Cell membrane</location>
        <topology evidence="1 7">Multi-pass membrane protein</topology>
    </subcellularLocation>
</comment>
<dbReference type="CDD" id="cd06261">
    <property type="entry name" value="TM_PBP2"/>
    <property type="match status" value="1"/>
</dbReference>
<evidence type="ECO:0000256" key="1">
    <source>
        <dbReference type="ARBA" id="ARBA00004651"/>
    </source>
</evidence>
<gene>
    <name evidence="9" type="ORF">RM780_22765</name>
</gene>
<dbReference type="Pfam" id="PF19300">
    <property type="entry name" value="BPD_transp_1_N"/>
    <property type="match status" value="1"/>
</dbReference>
<feature type="transmembrane region" description="Helical" evidence="7">
    <location>
        <begin position="372"/>
        <end position="390"/>
    </location>
</feature>
<dbReference type="EMBL" id="JAVREN010000045">
    <property type="protein sequence ID" value="MDT0309756.1"/>
    <property type="molecule type" value="Genomic_DNA"/>
</dbReference>
<keyword evidence="2 7" id="KW-0813">Transport</keyword>
<feature type="transmembrane region" description="Helical" evidence="7">
    <location>
        <begin position="478"/>
        <end position="501"/>
    </location>
</feature>
<feature type="transmembrane region" description="Helical" evidence="7">
    <location>
        <begin position="201"/>
        <end position="220"/>
    </location>
</feature>
<evidence type="ECO:0000256" key="4">
    <source>
        <dbReference type="ARBA" id="ARBA00022692"/>
    </source>
</evidence>
<feature type="transmembrane region" description="Helical" evidence="7">
    <location>
        <begin position="232"/>
        <end position="252"/>
    </location>
</feature>
<keyword evidence="5 7" id="KW-1133">Transmembrane helix</keyword>
<evidence type="ECO:0000256" key="7">
    <source>
        <dbReference type="RuleBase" id="RU363032"/>
    </source>
</evidence>
<keyword evidence="6 7" id="KW-0472">Membrane</keyword>
<comment type="caution">
    <text evidence="9">The sequence shown here is derived from an EMBL/GenBank/DDBJ whole genome shotgun (WGS) entry which is preliminary data.</text>
</comment>
<evidence type="ECO:0000256" key="5">
    <source>
        <dbReference type="ARBA" id="ARBA00022989"/>
    </source>
</evidence>
<dbReference type="RefSeq" id="WP_311632717.1">
    <property type="nucleotide sequence ID" value="NZ_JAVREN010000045.1"/>
</dbReference>
<evidence type="ECO:0000256" key="6">
    <source>
        <dbReference type="ARBA" id="ARBA00023136"/>
    </source>
</evidence>
<dbReference type="PANTHER" id="PTHR43163:SF9">
    <property type="entry name" value="ABC TRANSPORTER PERMEASE PROTEIN"/>
    <property type="match status" value="1"/>
</dbReference>
<feature type="transmembrane region" description="Helical" evidence="7">
    <location>
        <begin position="313"/>
        <end position="331"/>
    </location>
</feature>
<dbReference type="InterPro" id="IPR035906">
    <property type="entry name" value="MetI-like_sf"/>
</dbReference>
<dbReference type="InterPro" id="IPR045621">
    <property type="entry name" value="BPD_transp_1_N"/>
</dbReference>
<organism evidence="9 10">
    <name type="scientific">Streptomyces boetiae</name>
    <dbReference type="NCBI Taxonomy" id="3075541"/>
    <lineage>
        <taxon>Bacteria</taxon>
        <taxon>Bacillati</taxon>
        <taxon>Actinomycetota</taxon>
        <taxon>Actinomycetes</taxon>
        <taxon>Kitasatosporales</taxon>
        <taxon>Streptomycetaceae</taxon>
        <taxon>Streptomyces</taxon>
    </lineage>
</organism>
<dbReference type="Pfam" id="PF00528">
    <property type="entry name" value="BPD_transp_1"/>
    <property type="match status" value="1"/>
</dbReference>
<feature type="transmembrane region" description="Helical" evidence="7">
    <location>
        <begin position="259"/>
        <end position="279"/>
    </location>
</feature>
<feature type="transmembrane region" description="Helical" evidence="7">
    <location>
        <begin position="14"/>
        <end position="33"/>
    </location>
</feature>
<name>A0ABU2LDV7_9ACTN</name>
<accession>A0ABU2LDV7</accession>
<comment type="similarity">
    <text evidence="7">Belongs to the binding-protein-dependent transport system permease family.</text>
</comment>
<feature type="transmembrane region" description="Helical" evidence="7">
    <location>
        <begin position="139"/>
        <end position="161"/>
    </location>
</feature>
<protein>
    <submittedName>
        <fullName evidence="9">ABC transporter permease</fullName>
    </submittedName>
</protein>
<evidence type="ECO:0000313" key="10">
    <source>
        <dbReference type="Proteomes" id="UP001183388"/>
    </source>
</evidence>
<dbReference type="PROSITE" id="PS50928">
    <property type="entry name" value="ABC_TM1"/>
    <property type="match status" value="1"/>
</dbReference>
<feature type="transmembrane region" description="Helical" evidence="7">
    <location>
        <begin position="173"/>
        <end position="194"/>
    </location>
</feature>
<dbReference type="InterPro" id="IPR000515">
    <property type="entry name" value="MetI-like"/>
</dbReference>
<feature type="domain" description="ABC transmembrane type-1" evidence="8">
    <location>
        <begin position="100"/>
        <end position="498"/>
    </location>
</feature>
<sequence length="508" mass="54096">PWSSHMLVFIVRRLFVSVWVFLVASVVIFFLAVNVRDPLAEARGLPDNARENRIAEITERMHLGDPVIVRYFRWLGDALTGDLGVNRQGQSVNGLLETAFSATLQLVTGATVLAIVVGITVGVVSALRQYTALDQSVTFVAFVCFSLPVFWIGTLLKQFLAIDFNDWLADPRISPAFTVGIALLTGLVAGGLVVAERRVRLAVFGVTAVGTGALLAVLSATEWFLEPGLGPIVIALTAAAGAIGFTTLTAGLEWQRPLWAALIAAGLGVAASLALAPVLEDPLPVTVLLLALLTAAVSFGVGLLVGGPVHRRPAVTASVLTGLFTGAVVFTDRMLQSFDDYSDSVNGRPISTVGAETPNYEGDFWESGLDSFGHLALPTLALVLLSLAAYTRYTRASMLEVMNQDFVRTARAKGLSERAVLTRHVLRNGLIPITTLAAYDIGTVMSGAVVTEEVFGWAAMGRLLLTGIEQGDPMPIMAFFLVAGGAVVLFNMLADIAYAFIDPRIRLS</sequence>
<keyword evidence="10" id="KW-1185">Reference proteome</keyword>
<evidence type="ECO:0000259" key="8">
    <source>
        <dbReference type="PROSITE" id="PS50928"/>
    </source>
</evidence>
<dbReference type="SUPFAM" id="SSF161098">
    <property type="entry name" value="MetI-like"/>
    <property type="match status" value="1"/>
</dbReference>
<feature type="transmembrane region" description="Helical" evidence="7">
    <location>
        <begin position="285"/>
        <end position="306"/>
    </location>
</feature>
<evidence type="ECO:0000256" key="3">
    <source>
        <dbReference type="ARBA" id="ARBA00022475"/>
    </source>
</evidence>
<evidence type="ECO:0000256" key="2">
    <source>
        <dbReference type="ARBA" id="ARBA00022448"/>
    </source>
</evidence>
<feature type="transmembrane region" description="Helical" evidence="7">
    <location>
        <begin position="106"/>
        <end position="127"/>
    </location>
</feature>
<evidence type="ECO:0000313" key="9">
    <source>
        <dbReference type="EMBL" id="MDT0309756.1"/>
    </source>
</evidence>
<keyword evidence="3" id="KW-1003">Cell membrane</keyword>
<proteinExistence type="inferred from homology"/>